<evidence type="ECO:0000259" key="1">
    <source>
        <dbReference type="Pfam" id="PF00561"/>
    </source>
</evidence>
<dbReference type="Gene3D" id="3.40.50.1820">
    <property type="entry name" value="alpha/beta hydrolase"/>
    <property type="match status" value="1"/>
</dbReference>
<reference evidence="2 3" key="1">
    <citation type="submission" date="2024-07" db="EMBL/GenBank/DDBJ databases">
        <title>Marimonas sp.nov., isolated from tidal-flat sediment.</title>
        <authorList>
            <person name="Jayan J.N."/>
            <person name="Lee S.S."/>
        </authorList>
    </citation>
    <scope>NUCLEOTIDE SEQUENCE [LARGE SCALE GENOMIC DNA]</scope>
    <source>
        <strain evidence="2 3">MJW-29</strain>
    </source>
</reference>
<evidence type="ECO:0000313" key="3">
    <source>
        <dbReference type="Proteomes" id="UP001556098"/>
    </source>
</evidence>
<feature type="domain" description="AB hydrolase-1" evidence="1">
    <location>
        <begin position="24"/>
        <end position="134"/>
    </location>
</feature>
<dbReference type="Proteomes" id="UP001556098">
    <property type="component" value="Unassembled WGS sequence"/>
</dbReference>
<name>A0ABV3RSS1_9RHOB</name>
<keyword evidence="3" id="KW-1185">Reference proteome</keyword>
<dbReference type="SUPFAM" id="SSF53474">
    <property type="entry name" value="alpha/beta-Hydrolases"/>
    <property type="match status" value="1"/>
</dbReference>
<sequence length="239" mass="26029">MRTCLLNSKDGEELVYNVTGTGRPVLLIHGISMWSDMWNQNGVAGKLGDWAKVIAPDLRGHGHSSRPHNPSSYGLKLVEDQLQVLDAEAAETVDVIGFSLGAEIALKLATIAPSRVSSLFLIGTGWTRDDGMNRYREFAEWARENGAGMTPNPDYDAFDALVDGMPEIICLAQEKLEKIGVRCAGVVGGNDPHLQDLEALVGVIPGFVLDKLAGVPHETSWRHLSIPERIQTFLDDVKS</sequence>
<gene>
    <name evidence="2" type="ORF">AB2B41_20565</name>
</gene>
<evidence type="ECO:0000313" key="2">
    <source>
        <dbReference type="EMBL" id="MEW9922005.1"/>
    </source>
</evidence>
<dbReference type="InterPro" id="IPR029058">
    <property type="entry name" value="AB_hydrolase_fold"/>
</dbReference>
<dbReference type="PRINTS" id="PR00111">
    <property type="entry name" value="ABHYDROLASE"/>
</dbReference>
<dbReference type="GO" id="GO:0016787">
    <property type="term" value="F:hydrolase activity"/>
    <property type="evidence" value="ECO:0007669"/>
    <property type="project" value="UniProtKB-KW"/>
</dbReference>
<accession>A0ABV3RSS1</accession>
<dbReference type="EMBL" id="JBFNXX010000027">
    <property type="protein sequence ID" value="MEW9922005.1"/>
    <property type="molecule type" value="Genomic_DNA"/>
</dbReference>
<proteinExistence type="predicted"/>
<comment type="caution">
    <text evidence="2">The sequence shown here is derived from an EMBL/GenBank/DDBJ whole genome shotgun (WGS) entry which is preliminary data.</text>
</comment>
<dbReference type="PANTHER" id="PTHR43798:SF5">
    <property type="entry name" value="MONOACYLGLYCEROL LIPASE ABHD6"/>
    <property type="match status" value="1"/>
</dbReference>
<keyword evidence="2" id="KW-0378">Hydrolase</keyword>
<dbReference type="Pfam" id="PF00561">
    <property type="entry name" value="Abhydrolase_1"/>
    <property type="match status" value="1"/>
</dbReference>
<dbReference type="PANTHER" id="PTHR43798">
    <property type="entry name" value="MONOACYLGLYCEROL LIPASE"/>
    <property type="match status" value="1"/>
</dbReference>
<organism evidence="2 3">
    <name type="scientific">Sulfitobacter sediminis</name>
    <dbReference type="NCBI Taxonomy" id="3234186"/>
    <lineage>
        <taxon>Bacteria</taxon>
        <taxon>Pseudomonadati</taxon>
        <taxon>Pseudomonadota</taxon>
        <taxon>Alphaproteobacteria</taxon>
        <taxon>Rhodobacterales</taxon>
        <taxon>Roseobacteraceae</taxon>
        <taxon>Sulfitobacter</taxon>
    </lineage>
</organism>
<dbReference type="InterPro" id="IPR000073">
    <property type="entry name" value="AB_hydrolase_1"/>
</dbReference>
<dbReference type="InterPro" id="IPR050266">
    <property type="entry name" value="AB_hydrolase_sf"/>
</dbReference>
<protein>
    <submittedName>
        <fullName evidence="2">Alpha/beta fold hydrolase</fullName>
    </submittedName>
</protein>
<dbReference type="RefSeq" id="WP_367879704.1">
    <property type="nucleotide sequence ID" value="NZ_JBFNXX010000027.1"/>
</dbReference>